<evidence type="ECO:0000313" key="2">
    <source>
        <dbReference type="Proteomes" id="UP000822688"/>
    </source>
</evidence>
<dbReference type="AlphaFoldDB" id="A0A8T0I756"/>
<accession>A0A8T0I756</accession>
<organism evidence="1 2">
    <name type="scientific">Ceratodon purpureus</name>
    <name type="common">Fire moss</name>
    <name type="synonym">Dicranum purpureum</name>
    <dbReference type="NCBI Taxonomy" id="3225"/>
    <lineage>
        <taxon>Eukaryota</taxon>
        <taxon>Viridiplantae</taxon>
        <taxon>Streptophyta</taxon>
        <taxon>Embryophyta</taxon>
        <taxon>Bryophyta</taxon>
        <taxon>Bryophytina</taxon>
        <taxon>Bryopsida</taxon>
        <taxon>Dicranidae</taxon>
        <taxon>Pseudoditrichales</taxon>
        <taxon>Ditrichaceae</taxon>
        <taxon>Ceratodon</taxon>
    </lineage>
</organism>
<sequence>MEHRSESYMCVLRLGCPSVDGQRDGIWRGRYIERASGHPPCRSPQVRVLSTLRNRIEAVSDDGGALPQERRLQVLSCLTPALIPTGLVLKLIEQFRQRFL</sequence>
<name>A0A8T0I756_CERPU</name>
<proteinExistence type="predicted"/>
<dbReference type="EMBL" id="CM026424">
    <property type="protein sequence ID" value="KAG0578338.1"/>
    <property type="molecule type" value="Genomic_DNA"/>
</dbReference>
<protein>
    <submittedName>
        <fullName evidence="1">Uncharacterized protein</fullName>
    </submittedName>
</protein>
<comment type="caution">
    <text evidence="1">The sequence shown here is derived from an EMBL/GenBank/DDBJ whole genome shotgun (WGS) entry which is preliminary data.</text>
</comment>
<dbReference type="Proteomes" id="UP000822688">
    <property type="component" value="Chromosome 4"/>
</dbReference>
<gene>
    <name evidence="1" type="ORF">KC19_4G015000</name>
</gene>
<reference evidence="1" key="1">
    <citation type="submission" date="2020-06" db="EMBL/GenBank/DDBJ databases">
        <title>WGS assembly of Ceratodon purpureus strain R40.</title>
        <authorList>
            <person name="Carey S.B."/>
            <person name="Jenkins J."/>
            <person name="Shu S."/>
            <person name="Lovell J.T."/>
            <person name="Sreedasyam A."/>
            <person name="Maumus F."/>
            <person name="Tiley G.P."/>
            <person name="Fernandez-Pozo N."/>
            <person name="Barry K."/>
            <person name="Chen C."/>
            <person name="Wang M."/>
            <person name="Lipzen A."/>
            <person name="Daum C."/>
            <person name="Saski C.A."/>
            <person name="Payton A.C."/>
            <person name="Mcbreen J.C."/>
            <person name="Conrad R.E."/>
            <person name="Kollar L.M."/>
            <person name="Olsson S."/>
            <person name="Huttunen S."/>
            <person name="Landis J.B."/>
            <person name="Wickett N.J."/>
            <person name="Johnson M.G."/>
            <person name="Rensing S.A."/>
            <person name="Grimwood J."/>
            <person name="Schmutz J."/>
            <person name="Mcdaniel S.F."/>
        </authorList>
    </citation>
    <scope>NUCLEOTIDE SEQUENCE</scope>
    <source>
        <strain evidence="1">R40</strain>
    </source>
</reference>
<keyword evidence="2" id="KW-1185">Reference proteome</keyword>
<evidence type="ECO:0000313" key="1">
    <source>
        <dbReference type="EMBL" id="KAG0578338.1"/>
    </source>
</evidence>